<keyword evidence="3" id="KW-1185">Reference proteome</keyword>
<protein>
    <submittedName>
        <fullName evidence="2">Uncharacterized protein</fullName>
    </submittedName>
</protein>
<gene>
    <name evidence="2" type="ORF">ARMOST_14317</name>
</gene>
<sequence length="181" mass="20217">MIPCSSPPYSSFFDKSSRWKTAGRIGYMCVRMTARLPDSYLYASLLFVLIVLNVGLPGNRTHSFCLINDDADIAYEDNFKSANIVVLKLPLKLLRELADLNNVYWSIQSASPGSFKVLYMDSYAVSSFLSGVGSSLHDSNLSISPFRYSHDMLWNTVVHARQSKASELNFSLDNQLAALRA</sequence>
<evidence type="ECO:0000313" key="3">
    <source>
        <dbReference type="Proteomes" id="UP000219338"/>
    </source>
</evidence>
<name>A0A284RQ95_ARMOS</name>
<keyword evidence="1" id="KW-0472">Membrane</keyword>
<dbReference type="AlphaFoldDB" id="A0A284RQ95"/>
<keyword evidence="1" id="KW-0812">Transmembrane</keyword>
<reference evidence="3" key="1">
    <citation type="journal article" date="2017" name="Nat. Ecol. Evol.">
        <title>Genome expansion and lineage-specific genetic innovations in the forest pathogenic fungi Armillaria.</title>
        <authorList>
            <person name="Sipos G."/>
            <person name="Prasanna A.N."/>
            <person name="Walter M.C."/>
            <person name="O'Connor E."/>
            <person name="Balint B."/>
            <person name="Krizsan K."/>
            <person name="Kiss B."/>
            <person name="Hess J."/>
            <person name="Varga T."/>
            <person name="Slot J."/>
            <person name="Riley R."/>
            <person name="Boka B."/>
            <person name="Rigling D."/>
            <person name="Barry K."/>
            <person name="Lee J."/>
            <person name="Mihaltcheva S."/>
            <person name="LaButti K."/>
            <person name="Lipzen A."/>
            <person name="Waldron R."/>
            <person name="Moloney N.M."/>
            <person name="Sperisen C."/>
            <person name="Kredics L."/>
            <person name="Vagvoelgyi C."/>
            <person name="Patrignani A."/>
            <person name="Fitzpatrick D."/>
            <person name="Nagy I."/>
            <person name="Doyle S."/>
            <person name="Anderson J.B."/>
            <person name="Grigoriev I.V."/>
            <person name="Gueldener U."/>
            <person name="Muensterkoetter M."/>
            <person name="Nagy L.G."/>
        </authorList>
    </citation>
    <scope>NUCLEOTIDE SEQUENCE [LARGE SCALE GENOMIC DNA]</scope>
    <source>
        <strain evidence="3">C18/9</strain>
    </source>
</reference>
<dbReference type="EMBL" id="FUEG01000013">
    <property type="protein sequence ID" value="SJL10921.1"/>
    <property type="molecule type" value="Genomic_DNA"/>
</dbReference>
<feature type="transmembrane region" description="Helical" evidence="1">
    <location>
        <begin position="40"/>
        <end position="56"/>
    </location>
</feature>
<evidence type="ECO:0000256" key="1">
    <source>
        <dbReference type="SAM" id="Phobius"/>
    </source>
</evidence>
<organism evidence="2 3">
    <name type="scientific">Armillaria ostoyae</name>
    <name type="common">Armillaria root rot fungus</name>
    <dbReference type="NCBI Taxonomy" id="47428"/>
    <lineage>
        <taxon>Eukaryota</taxon>
        <taxon>Fungi</taxon>
        <taxon>Dikarya</taxon>
        <taxon>Basidiomycota</taxon>
        <taxon>Agaricomycotina</taxon>
        <taxon>Agaricomycetes</taxon>
        <taxon>Agaricomycetidae</taxon>
        <taxon>Agaricales</taxon>
        <taxon>Marasmiineae</taxon>
        <taxon>Physalacriaceae</taxon>
        <taxon>Armillaria</taxon>
    </lineage>
</organism>
<accession>A0A284RQ95</accession>
<keyword evidence="1" id="KW-1133">Transmembrane helix</keyword>
<proteinExistence type="predicted"/>
<evidence type="ECO:0000313" key="2">
    <source>
        <dbReference type="EMBL" id="SJL10921.1"/>
    </source>
</evidence>
<dbReference type="Proteomes" id="UP000219338">
    <property type="component" value="Unassembled WGS sequence"/>
</dbReference>